<gene>
    <name evidence="2" type="ORF">HNQ40_000340</name>
</gene>
<keyword evidence="3" id="KW-1185">Reference proteome</keyword>
<dbReference type="Gene3D" id="3.75.10.10">
    <property type="entry name" value="L-arginine/glycine Amidinotransferase, Chain A"/>
    <property type="match status" value="1"/>
</dbReference>
<dbReference type="AlphaFoldDB" id="A0A7X0LJ91"/>
<reference evidence="2 3" key="1">
    <citation type="submission" date="2020-08" db="EMBL/GenBank/DDBJ databases">
        <title>Genomic Encyclopedia of Type Strains, Phase IV (KMG-IV): sequencing the most valuable type-strain genomes for metagenomic binning, comparative biology and taxonomic classification.</title>
        <authorList>
            <person name="Goeker M."/>
        </authorList>
    </citation>
    <scope>NUCLEOTIDE SEQUENCE [LARGE SCALE GENOMIC DNA]</scope>
    <source>
        <strain evidence="2 3">DSM 103725</strain>
    </source>
</reference>
<dbReference type="Pfam" id="PF04371">
    <property type="entry name" value="PAD_porph"/>
    <property type="match status" value="1"/>
</dbReference>
<dbReference type="EMBL" id="JACHGY010000001">
    <property type="protein sequence ID" value="MBB6428534.1"/>
    <property type="molecule type" value="Genomic_DNA"/>
</dbReference>
<keyword evidence="1 2" id="KW-0378">Hydrolase</keyword>
<proteinExistence type="predicted"/>
<name>A0A7X0LJ91_9BACT</name>
<dbReference type="PANTHER" id="PTHR31377">
    <property type="entry name" value="AGMATINE DEIMINASE-RELATED"/>
    <property type="match status" value="1"/>
</dbReference>
<dbReference type="PANTHER" id="PTHR31377:SF0">
    <property type="entry name" value="AGMATINE DEIMINASE-RELATED"/>
    <property type="match status" value="1"/>
</dbReference>
<dbReference type="EC" id="3.5.3.12" evidence="2"/>
<dbReference type="GO" id="GO:0004668">
    <property type="term" value="F:protein-arginine deiminase activity"/>
    <property type="evidence" value="ECO:0007669"/>
    <property type="project" value="InterPro"/>
</dbReference>
<dbReference type="InterPro" id="IPR007466">
    <property type="entry name" value="Peptidyl-Arg-deiminase_porph"/>
</dbReference>
<organism evidence="2 3">
    <name type="scientific">Algisphaera agarilytica</name>
    <dbReference type="NCBI Taxonomy" id="1385975"/>
    <lineage>
        <taxon>Bacteria</taxon>
        <taxon>Pseudomonadati</taxon>
        <taxon>Planctomycetota</taxon>
        <taxon>Phycisphaerae</taxon>
        <taxon>Phycisphaerales</taxon>
        <taxon>Phycisphaeraceae</taxon>
        <taxon>Algisphaera</taxon>
    </lineage>
</organism>
<evidence type="ECO:0000313" key="3">
    <source>
        <dbReference type="Proteomes" id="UP000541810"/>
    </source>
</evidence>
<comment type="caution">
    <text evidence="2">The sequence shown here is derived from an EMBL/GenBank/DDBJ whole genome shotgun (WGS) entry which is preliminary data.</text>
</comment>
<accession>A0A7X0LJ91</accession>
<protein>
    <submittedName>
        <fullName evidence="2">Agmatine deiminase</fullName>
        <ecNumber evidence="2">3.5.3.12</ecNumber>
    </submittedName>
</protein>
<dbReference type="SUPFAM" id="SSF55909">
    <property type="entry name" value="Pentein"/>
    <property type="match status" value="1"/>
</dbReference>
<evidence type="ECO:0000313" key="2">
    <source>
        <dbReference type="EMBL" id="MBB6428534.1"/>
    </source>
</evidence>
<dbReference type="GO" id="GO:0009446">
    <property type="term" value="P:putrescine biosynthetic process"/>
    <property type="evidence" value="ECO:0007669"/>
    <property type="project" value="InterPro"/>
</dbReference>
<dbReference type="RefSeq" id="WP_184675762.1">
    <property type="nucleotide sequence ID" value="NZ_JACHGY010000001.1"/>
</dbReference>
<sequence>MPSRRAFVKHSLALTTAGLWVGRGHAQPAGEEGQKNVQPKRYRMPIESDPHERTFMQWPSNSRVYGGARWLRQAQASIAQIANTIARYEPVVMLASVKERERLRKQLDRGVEHWDIPTDDLWCRDSGPTFVCSAEGDLAIAELNFNGWGNKQTHRRDGDVLKRVAERMNLEVFDSGVVGEGGGIETDGAGTLMAHESSWVNPNRNPGLNRDEIEARLLQAFGAERMIWAPGVAGADITDYHIDSLARFVEPGVVLIQLPGQLDPGDPWSVSAFETHDILQAARDARGRKLEIVVVSGPTRPRIDSVDFAGSYVNYYVCNGAVIASEFGDAAADENAKAILSELYPGREVVMLNTDTLGEYGGGIHCATQQQPKT</sequence>
<evidence type="ECO:0000256" key="1">
    <source>
        <dbReference type="ARBA" id="ARBA00022801"/>
    </source>
</evidence>
<dbReference type="Proteomes" id="UP000541810">
    <property type="component" value="Unassembled WGS sequence"/>
</dbReference>
<dbReference type="GO" id="GO:0047632">
    <property type="term" value="F:agmatine deiminase activity"/>
    <property type="evidence" value="ECO:0007669"/>
    <property type="project" value="UniProtKB-EC"/>
</dbReference>